<dbReference type="PANTHER" id="PTHR46438:SF11">
    <property type="entry name" value="LIPASE-RELATED"/>
    <property type="match status" value="1"/>
</dbReference>
<accession>A0A0A3HWH4</accession>
<evidence type="ECO:0000313" key="2">
    <source>
        <dbReference type="EMBL" id="KGR76951.1"/>
    </source>
</evidence>
<dbReference type="EMBL" id="JPVO01000042">
    <property type="protein sequence ID" value="KGR76951.1"/>
    <property type="molecule type" value="Genomic_DNA"/>
</dbReference>
<dbReference type="InterPro" id="IPR000073">
    <property type="entry name" value="AB_hydrolase_1"/>
</dbReference>
<comment type="caution">
    <text evidence="2">The sequence shown here is derived from an EMBL/GenBank/DDBJ whole genome shotgun (WGS) entry which is preliminary data.</text>
</comment>
<feature type="domain" description="AB hydrolase-1" evidence="1">
    <location>
        <begin position="67"/>
        <end position="167"/>
    </location>
</feature>
<dbReference type="Gene3D" id="3.40.50.1820">
    <property type="entry name" value="alpha/beta hydrolase"/>
    <property type="match status" value="1"/>
</dbReference>
<keyword evidence="2" id="KW-0378">Hydrolase</keyword>
<dbReference type="eggNOG" id="COG0596">
    <property type="taxonomic scope" value="Bacteria"/>
</dbReference>
<dbReference type="InterPro" id="IPR029058">
    <property type="entry name" value="AB_hydrolase_fold"/>
</dbReference>
<dbReference type="Proteomes" id="UP000030408">
    <property type="component" value="Unassembled WGS sequence"/>
</dbReference>
<evidence type="ECO:0000313" key="3">
    <source>
        <dbReference type="Proteomes" id="UP000030408"/>
    </source>
</evidence>
<protein>
    <submittedName>
        <fullName evidence="2">Alpha/beta hydrolase</fullName>
    </submittedName>
</protein>
<dbReference type="GO" id="GO:0016787">
    <property type="term" value="F:hydrolase activity"/>
    <property type="evidence" value="ECO:0007669"/>
    <property type="project" value="UniProtKB-KW"/>
</dbReference>
<dbReference type="SUPFAM" id="SSF53474">
    <property type="entry name" value="alpha/beta-Hydrolases"/>
    <property type="match status" value="1"/>
</dbReference>
<dbReference type="RefSeq" id="WP_036198548.1">
    <property type="nucleotide sequence ID" value="NZ_AVCY01000014.1"/>
</dbReference>
<dbReference type="PANTHER" id="PTHR46438">
    <property type="entry name" value="ALPHA/BETA-HYDROLASES SUPERFAMILY PROTEIN"/>
    <property type="match status" value="1"/>
</dbReference>
<name>A0A0A3HWH4_9BACL</name>
<dbReference type="STRING" id="1384057.CD33_04555"/>
<evidence type="ECO:0000259" key="1">
    <source>
        <dbReference type="Pfam" id="PF00561"/>
    </source>
</evidence>
<sequence>MKTKKKFKFWIIIRNTLLTLLAIVLVLFISNQFLTAYEQEKYEAGGELVDVEGEKIHVYTKGEGKNTIVLLPGLGTAAPTLDYEPLINEMAEKNKVVVVEPFGYGWSDITKKERTVENIVEEIRMALKKADIEGPFILMPHSLSGIYSMYFANKYPEEVKAIVGIDPTLPGVLEYYGESAPTMPEYLSYLAPTGIARLAVYMNPESILPIAEDGIYTESNLKMTKRLSAWNGYNKTIVNEANEIESNIEVTEEMKFPADMPILIFTTKENNKTDNDKNKVTFYETQLTHSPGSKVITLEGHHYLHWTQYKEMGKEVNEFIRSSGDNR</sequence>
<dbReference type="Pfam" id="PF00561">
    <property type="entry name" value="Abhydrolase_1"/>
    <property type="match status" value="1"/>
</dbReference>
<proteinExistence type="predicted"/>
<gene>
    <name evidence="2" type="ORF">CD33_04555</name>
</gene>
<dbReference type="AlphaFoldDB" id="A0A0A3HWH4"/>
<keyword evidence="3" id="KW-1185">Reference proteome</keyword>
<organism evidence="2 3">
    <name type="scientific">Ureibacillus sinduriensis BLB-1 = JCM 15800</name>
    <dbReference type="NCBI Taxonomy" id="1384057"/>
    <lineage>
        <taxon>Bacteria</taxon>
        <taxon>Bacillati</taxon>
        <taxon>Bacillota</taxon>
        <taxon>Bacilli</taxon>
        <taxon>Bacillales</taxon>
        <taxon>Caryophanaceae</taxon>
        <taxon>Ureibacillus</taxon>
    </lineage>
</organism>
<reference evidence="2 3" key="1">
    <citation type="submission" date="2014-02" db="EMBL/GenBank/DDBJ databases">
        <title>Draft genome sequence of Lysinibacillus sinduriensis JCM 15800.</title>
        <authorList>
            <person name="Zhang F."/>
            <person name="Wang G."/>
            <person name="Zhang L."/>
        </authorList>
    </citation>
    <scope>NUCLEOTIDE SEQUENCE [LARGE SCALE GENOMIC DNA]</scope>
    <source>
        <strain evidence="2 3">JCM 15800</strain>
    </source>
</reference>
<dbReference type="OrthoDB" id="1817159at2"/>